<evidence type="ECO:0000313" key="2">
    <source>
        <dbReference type="Proteomes" id="UP000288216"/>
    </source>
</evidence>
<comment type="caution">
    <text evidence="1">The sequence shown here is derived from an EMBL/GenBank/DDBJ whole genome shotgun (WGS) entry which is preliminary data.</text>
</comment>
<protein>
    <submittedName>
        <fullName evidence="1">Uncharacterized protein</fullName>
    </submittedName>
</protein>
<dbReference type="AlphaFoldDB" id="A0A401NSW2"/>
<organism evidence="1 2">
    <name type="scientific">Scyliorhinus torazame</name>
    <name type="common">Cloudy catshark</name>
    <name type="synonym">Catulus torazame</name>
    <dbReference type="NCBI Taxonomy" id="75743"/>
    <lineage>
        <taxon>Eukaryota</taxon>
        <taxon>Metazoa</taxon>
        <taxon>Chordata</taxon>
        <taxon>Craniata</taxon>
        <taxon>Vertebrata</taxon>
        <taxon>Chondrichthyes</taxon>
        <taxon>Elasmobranchii</taxon>
        <taxon>Galeomorphii</taxon>
        <taxon>Galeoidea</taxon>
        <taxon>Carcharhiniformes</taxon>
        <taxon>Scyliorhinidae</taxon>
        <taxon>Scyliorhinus</taxon>
    </lineage>
</organism>
<accession>A0A401NSW2</accession>
<gene>
    <name evidence="1" type="ORF">scyTo_0000215</name>
</gene>
<evidence type="ECO:0000313" key="1">
    <source>
        <dbReference type="EMBL" id="GCB63942.1"/>
    </source>
</evidence>
<reference evidence="1 2" key="1">
    <citation type="journal article" date="2018" name="Nat. Ecol. Evol.">
        <title>Shark genomes provide insights into elasmobranch evolution and the origin of vertebrates.</title>
        <authorList>
            <person name="Hara Y"/>
            <person name="Yamaguchi K"/>
            <person name="Onimaru K"/>
            <person name="Kadota M"/>
            <person name="Koyanagi M"/>
            <person name="Keeley SD"/>
            <person name="Tatsumi K"/>
            <person name="Tanaka K"/>
            <person name="Motone F"/>
            <person name="Kageyama Y"/>
            <person name="Nozu R"/>
            <person name="Adachi N"/>
            <person name="Nishimura O"/>
            <person name="Nakagawa R"/>
            <person name="Tanegashima C"/>
            <person name="Kiyatake I"/>
            <person name="Matsumoto R"/>
            <person name="Murakumo K"/>
            <person name="Nishida K"/>
            <person name="Terakita A"/>
            <person name="Kuratani S"/>
            <person name="Sato K"/>
            <person name="Hyodo S Kuraku.S."/>
        </authorList>
    </citation>
    <scope>NUCLEOTIDE SEQUENCE [LARGE SCALE GENOMIC DNA]</scope>
</reference>
<dbReference type="EMBL" id="BFAA01000038">
    <property type="protein sequence ID" value="GCB63942.1"/>
    <property type="molecule type" value="Genomic_DNA"/>
</dbReference>
<keyword evidence="2" id="KW-1185">Reference proteome</keyword>
<name>A0A401NSW2_SCYTO</name>
<dbReference type="Proteomes" id="UP000288216">
    <property type="component" value="Unassembled WGS sequence"/>
</dbReference>
<proteinExistence type="predicted"/>
<sequence>MFVINIHIKAFSRMEYHPRSNCGKKKTLTKSLNVLVAVTDGIEDALKNSYFHTPSAHDRLSHISAVCYSVIYTQHLNQVR</sequence>